<sequence length="603" mass="66931">MPSAAGAWPSPAKTAPSSPARPVYWAAPTPATKRYWGCKLADSLRDQLEKRYSRLKNERESNWLPEWQELGDFISPRSGRWNNTDTNNGKRRDQKIINPRASFAARTLGAGMHTGMTNPAAPWVKFGTPDPDMMEFAPVKAWLYAVETSMREVMARSNLYSVLPNRYSEEGVFGTAPMIVLPDDQDLLRSYPLAVGSYMLANNSRNQVDTLYRDFRMTARQLEQQFGKEALSPTSQTLLTSNPEAWVDVVHALEPNDNREAGKQDNQNMPFRSVYWEKGSDKDSVLRKSGFKVFPCMAPRWDVLGEDVYGTGPGSMCIGSTKAVQLMERRKAELLEKGVRPPMGAPASLKNQRASILPGSITYLNDMQVGAKFAPLYEVQPAWLSALRGEIQADSEIIDTAFFVDLFLMVSQMDSVRTAYEIATRKEEKLLMLGPVLERQTDDLLDPLVDMYFNQMLEQSIPRWAGLLPGAPLIPPPPKELAGLDLRVEFTSILAQAQKQIGVSSIERAIGFAGQVATTTQSLNALDLLDSDEAIRQYFELIGVPPTMVRADDQVAAIREQRAQAQQAQQMQQELGSVIQGAQMLSETDTSGNNALTQLAGAV</sequence>
<evidence type="ECO:0000256" key="4">
    <source>
        <dbReference type="SAM" id="MobiDB-lite"/>
    </source>
</evidence>
<evidence type="ECO:0008006" key="7">
    <source>
        <dbReference type="Google" id="ProtNLM"/>
    </source>
</evidence>
<dbReference type="InterPro" id="IPR020991">
    <property type="entry name" value="Connector_podovirus"/>
</dbReference>
<feature type="region of interest" description="Disordered" evidence="4">
    <location>
        <begin position="1"/>
        <end position="22"/>
    </location>
</feature>
<feature type="compositionally biased region" description="Low complexity" evidence="4">
    <location>
        <begin position="9"/>
        <end position="22"/>
    </location>
</feature>
<evidence type="ECO:0000313" key="6">
    <source>
        <dbReference type="Proteomes" id="UP000217830"/>
    </source>
</evidence>
<comment type="subcellular location">
    <subcellularLocation>
        <location evidence="1">Virion</location>
    </subcellularLocation>
</comment>
<proteinExistence type="predicted"/>
<reference evidence="5 6" key="1">
    <citation type="submission" date="2017-08" db="EMBL/GenBank/DDBJ databases">
        <title>Draft Genome Sequence of Pseudomonas moraviensis TYU6, isolated from Taxus cuspidata by using PacBio Single-Molecule Real-Time Technology.</title>
        <authorList>
            <person name="Baek K.-H."/>
            <person name="Mishra A.K."/>
        </authorList>
    </citation>
    <scope>NUCLEOTIDE SEQUENCE [LARGE SCALE GENOMIC DNA]</scope>
    <source>
        <strain evidence="5 6">TYU6</strain>
    </source>
</reference>
<protein>
    <recommendedName>
        <fullName evidence="7">Phage tail protein</fullName>
    </recommendedName>
</protein>
<dbReference type="AlphaFoldDB" id="A0A2A2PJ05"/>
<evidence type="ECO:0000256" key="3">
    <source>
        <dbReference type="ARBA" id="ARBA00023219"/>
    </source>
</evidence>
<organism evidence="5 6">
    <name type="scientific">Pseudomonas moraviensis</name>
    <dbReference type="NCBI Taxonomy" id="321662"/>
    <lineage>
        <taxon>Bacteria</taxon>
        <taxon>Pseudomonadati</taxon>
        <taxon>Pseudomonadota</taxon>
        <taxon>Gammaproteobacteria</taxon>
        <taxon>Pseudomonadales</taxon>
        <taxon>Pseudomonadaceae</taxon>
        <taxon>Pseudomonas</taxon>
    </lineage>
</organism>
<keyword evidence="3" id="KW-0231">Viral genome packaging</keyword>
<accession>A0A2A2PJ05</accession>
<gene>
    <name evidence="5" type="ORF">CKQ80_09585</name>
</gene>
<dbReference type="EMBL" id="NRST01000001">
    <property type="protein sequence ID" value="PAW55548.1"/>
    <property type="molecule type" value="Genomic_DNA"/>
</dbReference>
<evidence type="ECO:0000313" key="5">
    <source>
        <dbReference type="EMBL" id="PAW55548.1"/>
    </source>
</evidence>
<dbReference type="Pfam" id="PF12236">
    <property type="entry name" value="Head-tail_con"/>
    <property type="match status" value="1"/>
</dbReference>
<keyword evidence="6" id="KW-1185">Reference proteome</keyword>
<comment type="caution">
    <text evidence="5">The sequence shown here is derived from an EMBL/GenBank/DDBJ whole genome shotgun (WGS) entry which is preliminary data.</text>
</comment>
<keyword evidence="2" id="KW-1188">Viral release from host cell</keyword>
<dbReference type="Proteomes" id="UP000217830">
    <property type="component" value="Unassembled WGS sequence"/>
</dbReference>
<name>A0A2A2PJ05_9PSED</name>
<evidence type="ECO:0000256" key="2">
    <source>
        <dbReference type="ARBA" id="ARBA00022612"/>
    </source>
</evidence>
<evidence type="ECO:0000256" key="1">
    <source>
        <dbReference type="ARBA" id="ARBA00004328"/>
    </source>
</evidence>